<feature type="compositionally biased region" description="Basic residues" evidence="1">
    <location>
        <begin position="218"/>
        <end position="228"/>
    </location>
</feature>
<feature type="region of interest" description="Disordered" evidence="1">
    <location>
        <begin position="94"/>
        <end position="281"/>
    </location>
</feature>
<evidence type="ECO:0000313" key="3">
    <source>
        <dbReference type="Proteomes" id="UP000053317"/>
    </source>
</evidence>
<reference evidence="2 3" key="1">
    <citation type="submission" date="2015-05" db="EMBL/GenBank/DDBJ databases">
        <title>Distinctive expansion of gene families associated with plant cell wall degradation and secondary metabolism in the genomes of grapevine trunk pathogens.</title>
        <authorList>
            <person name="Lawrence D.P."/>
            <person name="Travadon R."/>
            <person name="Rolshausen P.E."/>
            <person name="Baumgartner K."/>
        </authorList>
    </citation>
    <scope>NUCLEOTIDE SEQUENCE [LARGE SCALE GENOMIC DNA]</scope>
    <source>
        <strain evidence="2">UCRPC4</strain>
    </source>
</reference>
<protein>
    <submittedName>
        <fullName evidence="2">Uncharacterized protein</fullName>
    </submittedName>
</protein>
<dbReference type="PANTHER" id="PTHR38645:SF1">
    <property type="entry name" value="YALI0F12243P"/>
    <property type="match status" value="1"/>
</dbReference>
<dbReference type="InterPro" id="IPR029196">
    <property type="entry name" value="HAPSTR1-like"/>
</dbReference>
<reference evidence="2 3" key="2">
    <citation type="submission" date="2015-05" db="EMBL/GenBank/DDBJ databases">
        <authorList>
            <person name="Morales-Cruz A."/>
            <person name="Amrine K.C."/>
            <person name="Cantu D."/>
        </authorList>
    </citation>
    <scope>NUCLEOTIDE SEQUENCE [LARGE SCALE GENOMIC DNA]</scope>
    <source>
        <strain evidence="2">UCRPC4</strain>
    </source>
</reference>
<evidence type="ECO:0000313" key="2">
    <source>
        <dbReference type="EMBL" id="KKY25077.1"/>
    </source>
</evidence>
<dbReference type="OrthoDB" id="21418at2759"/>
<dbReference type="Proteomes" id="UP000053317">
    <property type="component" value="Unassembled WGS sequence"/>
</dbReference>
<dbReference type="AlphaFoldDB" id="A0A0G2EQL4"/>
<feature type="region of interest" description="Disordered" evidence="1">
    <location>
        <begin position="1"/>
        <end position="23"/>
    </location>
</feature>
<feature type="compositionally biased region" description="Low complexity" evidence="1">
    <location>
        <begin position="197"/>
        <end position="208"/>
    </location>
</feature>
<proteinExistence type="predicted"/>
<feature type="compositionally biased region" description="Low complexity" evidence="1">
    <location>
        <begin position="1"/>
        <end position="21"/>
    </location>
</feature>
<name>A0A0G2EQL4_PHACM</name>
<sequence>MDSMRSLNSSLPPSTPLSTKTQNPEQLLQAFKSAALSVTNLYKSAAASQSDARQQGYQDALEDLLVFLDKQNLGLMDGEGWKVRQWATERYTRGPAGLISSDDEEDNVEEDSRARESSPMRPQTQRRTPISRTSSPIRKDPPQAHVPESTSASVEPHVQSNPTPANSAMFTFTAAPPLGAPLDTDMSSSENMHENTSDTTTSNSTTTTAPVRVEMHSRGLRTSHRHGSSSRGSQKSTTREVRLNTGSKRKFPVPDFFDLSNLDNGDSKDFFGGGGKRGRFA</sequence>
<keyword evidence="3" id="KW-1185">Reference proteome</keyword>
<feature type="compositionally biased region" description="Polar residues" evidence="1">
    <location>
        <begin position="120"/>
        <end position="136"/>
    </location>
</feature>
<comment type="caution">
    <text evidence="2">The sequence shown here is derived from an EMBL/GenBank/DDBJ whole genome shotgun (WGS) entry which is preliminary data.</text>
</comment>
<dbReference type="PANTHER" id="PTHR38645">
    <property type="entry name" value="CHROMOSOME 9, WHOLE GENOME SHOTGUN SEQUENCE"/>
    <property type="match status" value="1"/>
</dbReference>
<dbReference type="Pfam" id="PF15251">
    <property type="entry name" value="TAPR1-like"/>
    <property type="match status" value="1"/>
</dbReference>
<evidence type="ECO:0000256" key="1">
    <source>
        <dbReference type="SAM" id="MobiDB-lite"/>
    </source>
</evidence>
<feature type="compositionally biased region" description="Polar residues" evidence="1">
    <location>
        <begin position="148"/>
        <end position="170"/>
    </location>
</feature>
<accession>A0A0G2EQL4</accession>
<dbReference type="EMBL" id="LCWF01000050">
    <property type="protein sequence ID" value="KKY25077.1"/>
    <property type="molecule type" value="Genomic_DNA"/>
</dbReference>
<organism evidence="2 3">
    <name type="scientific">Phaeomoniella chlamydospora</name>
    <name type="common">Phaeoacremonium chlamydosporum</name>
    <dbReference type="NCBI Taxonomy" id="158046"/>
    <lineage>
        <taxon>Eukaryota</taxon>
        <taxon>Fungi</taxon>
        <taxon>Dikarya</taxon>
        <taxon>Ascomycota</taxon>
        <taxon>Pezizomycotina</taxon>
        <taxon>Eurotiomycetes</taxon>
        <taxon>Chaetothyriomycetidae</taxon>
        <taxon>Phaeomoniellales</taxon>
        <taxon>Phaeomoniellaceae</taxon>
        <taxon>Phaeomoniella</taxon>
    </lineage>
</organism>
<gene>
    <name evidence="2" type="ORF">UCRPC4_g02134</name>
</gene>